<dbReference type="AlphaFoldDB" id="A0A0A3IM43"/>
<organism evidence="2 3">
    <name type="scientific">Lysinibacillus odysseyi 34hs-1 = NBRC 100172</name>
    <dbReference type="NCBI Taxonomy" id="1220589"/>
    <lineage>
        <taxon>Bacteria</taxon>
        <taxon>Bacillati</taxon>
        <taxon>Bacillota</taxon>
        <taxon>Bacilli</taxon>
        <taxon>Bacillales</taxon>
        <taxon>Bacillaceae</taxon>
        <taxon>Lysinibacillus</taxon>
    </lineage>
</organism>
<evidence type="ECO:0000313" key="2">
    <source>
        <dbReference type="EMBL" id="KGR84560.1"/>
    </source>
</evidence>
<proteinExistence type="predicted"/>
<evidence type="ECO:0000256" key="1">
    <source>
        <dbReference type="SAM" id="SignalP"/>
    </source>
</evidence>
<reference evidence="2 3" key="1">
    <citation type="submission" date="2014-02" db="EMBL/GenBank/DDBJ databases">
        <title>Draft genome sequence of Lysinibacillus odysseyi NBRC 100172.</title>
        <authorList>
            <person name="Zhang F."/>
            <person name="Wang G."/>
            <person name="Zhang L."/>
        </authorList>
    </citation>
    <scope>NUCLEOTIDE SEQUENCE [LARGE SCALE GENOMIC DNA]</scope>
    <source>
        <strain evidence="2 3">NBRC 100172</strain>
    </source>
</reference>
<protein>
    <recommendedName>
        <fullName evidence="4">Surface layer protein A domain-containing protein</fullName>
    </recommendedName>
</protein>
<keyword evidence="1" id="KW-0732">Signal</keyword>
<dbReference type="Proteomes" id="UP000030437">
    <property type="component" value="Unassembled WGS sequence"/>
</dbReference>
<sequence length="328" mass="37461">MKKWLAACCLLFLIGWSSETDAAVWDGAEIVKGQTGKLSFSKDVKVYKKNANGQFESMVVKKGQYFRVYNIEKYNNQTYYWMSSGYRVQASNLTQFKAIPLETRTKLYKDPAHLWINQNMVMQVPSFKGSYLVYSYYSYLNDASFNFNEAGQFEKIVREGNKNVKVILDPTDIFITEKRGEIAEGEIIEVKQDAPVYWQPYKSGTTRPIMLELGYNYTKLLPKYTLLRSQGIKIGDYHAVNVYAHTDTIKYLQTLFVKASDVQVLPKLTSKGTWYVQETTEAVMAENSIKTIIAAGSAVTYYGMSEDYAVIGYDGDQWLIPHKTVAPN</sequence>
<evidence type="ECO:0008006" key="4">
    <source>
        <dbReference type="Google" id="ProtNLM"/>
    </source>
</evidence>
<accession>A0A0A3IM43</accession>
<name>A0A0A3IM43_9BACI</name>
<dbReference type="eggNOG" id="ENOG5030ADP">
    <property type="taxonomic scope" value="Bacteria"/>
</dbReference>
<dbReference type="OrthoDB" id="2731793at2"/>
<keyword evidence="3" id="KW-1185">Reference proteome</keyword>
<comment type="caution">
    <text evidence="2">The sequence shown here is derived from an EMBL/GenBank/DDBJ whole genome shotgun (WGS) entry which is preliminary data.</text>
</comment>
<feature type="signal peptide" evidence="1">
    <location>
        <begin position="1"/>
        <end position="22"/>
    </location>
</feature>
<dbReference type="EMBL" id="JPVP01000056">
    <property type="protein sequence ID" value="KGR84560.1"/>
    <property type="molecule type" value="Genomic_DNA"/>
</dbReference>
<gene>
    <name evidence="2" type="ORF">CD32_13385</name>
</gene>
<feature type="chain" id="PRO_5002014012" description="Surface layer protein A domain-containing protein" evidence="1">
    <location>
        <begin position="23"/>
        <end position="328"/>
    </location>
</feature>
<evidence type="ECO:0000313" key="3">
    <source>
        <dbReference type="Proteomes" id="UP000030437"/>
    </source>
</evidence>
<dbReference type="RefSeq" id="WP_036155334.1">
    <property type="nucleotide sequence ID" value="NZ_AVCX01000005.1"/>
</dbReference>